<proteinExistence type="predicted"/>
<sequence length="149" mass="15722">MIASTFLVAYYTMTPGPTTLDGGRITLAHGLASAKLCAQQCLAVAGDCVATAACTTTSSSTTVDCYFATAATPESSASQDLDEKCTMYTKANPNAKLEIDNAAVYAKLQEAIKMGELNIFLPEFLIDRRNTTMFVAVSIADVSPNSELS</sequence>
<dbReference type="RefSeq" id="XP_014680159.1">
    <property type="nucleotide sequence ID" value="XM_014824673.1"/>
</dbReference>
<accession>A0ABM1F6T8</accession>
<gene>
    <name evidence="2" type="primary">LOC106820125</name>
</gene>
<evidence type="ECO:0000313" key="2">
    <source>
        <dbReference type="RefSeq" id="XP_014680159.1"/>
    </source>
</evidence>
<dbReference type="Proteomes" id="UP000695022">
    <property type="component" value="Unplaced"/>
</dbReference>
<organism evidence="1 2">
    <name type="scientific">Priapulus caudatus</name>
    <name type="common">Priapulid worm</name>
    <dbReference type="NCBI Taxonomy" id="37621"/>
    <lineage>
        <taxon>Eukaryota</taxon>
        <taxon>Metazoa</taxon>
        <taxon>Ecdysozoa</taxon>
        <taxon>Scalidophora</taxon>
        <taxon>Priapulida</taxon>
        <taxon>Priapulimorpha</taxon>
        <taxon>Priapulimorphida</taxon>
        <taxon>Priapulidae</taxon>
        <taxon>Priapulus</taxon>
    </lineage>
</organism>
<feature type="non-terminal residue" evidence="2">
    <location>
        <position position="149"/>
    </location>
</feature>
<reference evidence="2" key="1">
    <citation type="submission" date="2025-08" db="UniProtKB">
        <authorList>
            <consortium name="RefSeq"/>
        </authorList>
    </citation>
    <scope>IDENTIFICATION</scope>
</reference>
<name>A0ABM1F6T8_PRICU</name>
<keyword evidence="1" id="KW-1185">Reference proteome</keyword>
<protein>
    <submittedName>
        <fullName evidence="2">Uncharacterized protein LOC106820125</fullName>
    </submittedName>
</protein>
<evidence type="ECO:0000313" key="1">
    <source>
        <dbReference type="Proteomes" id="UP000695022"/>
    </source>
</evidence>
<dbReference type="GeneID" id="106820125"/>